<comment type="caution">
    <text evidence="1">The sequence shown here is derived from an EMBL/GenBank/DDBJ whole genome shotgun (WGS) entry which is preliminary data.</text>
</comment>
<organism evidence="1 2">
    <name type="scientific">Rubripirellula amarantea</name>
    <dbReference type="NCBI Taxonomy" id="2527999"/>
    <lineage>
        <taxon>Bacteria</taxon>
        <taxon>Pseudomonadati</taxon>
        <taxon>Planctomycetota</taxon>
        <taxon>Planctomycetia</taxon>
        <taxon>Pirellulales</taxon>
        <taxon>Pirellulaceae</taxon>
        <taxon>Rubripirellula</taxon>
    </lineage>
</organism>
<evidence type="ECO:0000313" key="2">
    <source>
        <dbReference type="Proteomes" id="UP000316598"/>
    </source>
</evidence>
<protein>
    <submittedName>
        <fullName evidence="1">Uncharacterized protein</fullName>
    </submittedName>
</protein>
<evidence type="ECO:0000313" key="1">
    <source>
        <dbReference type="EMBL" id="TWT50142.1"/>
    </source>
</evidence>
<name>A0A5C5WJW4_9BACT</name>
<keyword evidence="2" id="KW-1185">Reference proteome</keyword>
<proteinExistence type="predicted"/>
<accession>A0A5C5WJW4</accession>
<dbReference type="Proteomes" id="UP000316598">
    <property type="component" value="Unassembled WGS sequence"/>
</dbReference>
<dbReference type="EMBL" id="SJPI01000002">
    <property type="protein sequence ID" value="TWT50142.1"/>
    <property type="molecule type" value="Genomic_DNA"/>
</dbReference>
<sequence>MVDGILVPKIGDRVACVGVIRVGFTEVVGVPVPSKAAIVQRRAFVPSRCIGQNDLSCTCYQVNGKGRVHGARVTPRVHRRDLVAIDVIAEEPKVVNFARIVVPTCSVARESGRGDVIGLARINRDPIVRCDGPLAED</sequence>
<gene>
    <name evidence="1" type="ORF">Pla22_28820</name>
</gene>
<dbReference type="AlphaFoldDB" id="A0A5C5WJW4"/>
<reference evidence="1 2" key="1">
    <citation type="submission" date="2019-02" db="EMBL/GenBank/DDBJ databases">
        <title>Deep-cultivation of Planctomycetes and their phenomic and genomic characterization uncovers novel biology.</title>
        <authorList>
            <person name="Wiegand S."/>
            <person name="Jogler M."/>
            <person name="Boedeker C."/>
            <person name="Pinto D."/>
            <person name="Vollmers J."/>
            <person name="Rivas-Marin E."/>
            <person name="Kohn T."/>
            <person name="Peeters S.H."/>
            <person name="Heuer A."/>
            <person name="Rast P."/>
            <person name="Oberbeckmann S."/>
            <person name="Bunk B."/>
            <person name="Jeske O."/>
            <person name="Meyerdierks A."/>
            <person name="Storesund J.E."/>
            <person name="Kallscheuer N."/>
            <person name="Luecker S."/>
            <person name="Lage O.M."/>
            <person name="Pohl T."/>
            <person name="Merkel B.J."/>
            <person name="Hornburger P."/>
            <person name="Mueller R.-W."/>
            <person name="Bruemmer F."/>
            <person name="Labrenz M."/>
            <person name="Spormann A.M."/>
            <person name="Op Den Camp H."/>
            <person name="Overmann J."/>
            <person name="Amann R."/>
            <person name="Jetten M.S.M."/>
            <person name="Mascher T."/>
            <person name="Medema M.H."/>
            <person name="Devos D.P."/>
            <person name="Kaster A.-K."/>
            <person name="Ovreas L."/>
            <person name="Rohde M."/>
            <person name="Galperin M.Y."/>
            <person name="Jogler C."/>
        </authorList>
    </citation>
    <scope>NUCLEOTIDE SEQUENCE [LARGE SCALE GENOMIC DNA]</scope>
    <source>
        <strain evidence="1 2">Pla22</strain>
    </source>
</reference>